<dbReference type="EMBL" id="VIIS01002164">
    <property type="protein sequence ID" value="KAF0287784.1"/>
    <property type="molecule type" value="Genomic_DNA"/>
</dbReference>
<accession>A0A6A4V8C4</accession>
<comment type="caution">
    <text evidence="2">The sequence shown here is derived from an EMBL/GenBank/DDBJ whole genome shotgun (WGS) entry which is preliminary data.</text>
</comment>
<reference evidence="2 3" key="1">
    <citation type="submission" date="2019-07" db="EMBL/GenBank/DDBJ databases">
        <title>Draft genome assembly of a fouling barnacle, Amphibalanus amphitrite (Darwin, 1854): The first reference genome for Thecostraca.</title>
        <authorList>
            <person name="Kim W."/>
        </authorList>
    </citation>
    <scope>NUCLEOTIDE SEQUENCE [LARGE SCALE GENOMIC DNA]</scope>
    <source>
        <strain evidence="2">SNU_AA5</strain>
        <tissue evidence="2">Soma without cirri and trophi</tissue>
    </source>
</reference>
<evidence type="ECO:0000313" key="2">
    <source>
        <dbReference type="EMBL" id="KAF0287784.1"/>
    </source>
</evidence>
<organism evidence="2 3">
    <name type="scientific">Amphibalanus amphitrite</name>
    <name type="common">Striped barnacle</name>
    <name type="synonym">Balanus amphitrite</name>
    <dbReference type="NCBI Taxonomy" id="1232801"/>
    <lineage>
        <taxon>Eukaryota</taxon>
        <taxon>Metazoa</taxon>
        <taxon>Ecdysozoa</taxon>
        <taxon>Arthropoda</taxon>
        <taxon>Crustacea</taxon>
        <taxon>Multicrustacea</taxon>
        <taxon>Cirripedia</taxon>
        <taxon>Thoracica</taxon>
        <taxon>Thoracicalcarea</taxon>
        <taxon>Balanomorpha</taxon>
        <taxon>Balanoidea</taxon>
        <taxon>Balanidae</taxon>
        <taxon>Amphibalaninae</taxon>
        <taxon>Amphibalanus</taxon>
    </lineage>
</organism>
<gene>
    <name evidence="2" type="ORF">FJT64_001424</name>
</gene>
<name>A0A6A4V8C4_AMPAM</name>
<protein>
    <submittedName>
        <fullName evidence="2">Uncharacterized protein</fullName>
    </submittedName>
</protein>
<dbReference type="Proteomes" id="UP000440578">
    <property type="component" value="Unassembled WGS sequence"/>
</dbReference>
<feature type="region of interest" description="Disordered" evidence="1">
    <location>
        <begin position="1"/>
        <end position="36"/>
    </location>
</feature>
<evidence type="ECO:0000256" key="1">
    <source>
        <dbReference type="SAM" id="MobiDB-lite"/>
    </source>
</evidence>
<feature type="compositionally biased region" description="Pro residues" evidence="1">
    <location>
        <begin position="27"/>
        <end position="36"/>
    </location>
</feature>
<keyword evidence="3" id="KW-1185">Reference proteome</keyword>
<evidence type="ECO:0000313" key="3">
    <source>
        <dbReference type="Proteomes" id="UP000440578"/>
    </source>
</evidence>
<dbReference type="AlphaFoldDB" id="A0A6A4V8C4"/>
<sequence>MLGRGHKEAAAPMPHHAHKMDRSGRRTPPPRQAPPVPFLPFPGMPPLGWLLPPTSSSTGGPSPAGGIAFPPVGALGFPPTSAAAAAAVAAMGGFPPGAGAPGAAGFPAALLAAAAAAGFPPLPAAAAARFPRMPFGGPDLEAEMREMAELEALEMASFEAEAA</sequence>
<proteinExistence type="predicted"/>